<sequence>MAAVRKFVLPVIMVVLVLSVAAVDAVRPLAGEKWAGGATAGESVIRLLRQRLSGPGVKMPDTEL</sequence>
<keyword evidence="1" id="KW-0732">Signal</keyword>
<organism evidence="2 3">
    <name type="scientific">Eragrostis curvula</name>
    <name type="common">weeping love grass</name>
    <dbReference type="NCBI Taxonomy" id="38414"/>
    <lineage>
        <taxon>Eukaryota</taxon>
        <taxon>Viridiplantae</taxon>
        <taxon>Streptophyta</taxon>
        <taxon>Embryophyta</taxon>
        <taxon>Tracheophyta</taxon>
        <taxon>Spermatophyta</taxon>
        <taxon>Magnoliopsida</taxon>
        <taxon>Liliopsida</taxon>
        <taxon>Poales</taxon>
        <taxon>Poaceae</taxon>
        <taxon>PACMAD clade</taxon>
        <taxon>Chloridoideae</taxon>
        <taxon>Eragrostideae</taxon>
        <taxon>Eragrostidinae</taxon>
        <taxon>Eragrostis</taxon>
    </lineage>
</organism>
<dbReference type="OrthoDB" id="642019at2759"/>
<evidence type="ECO:0000313" key="3">
    <source>
        <dbReference type="Proteomes" id="UP000324897"/>
    </source>
</evidence>
<dbReference type="AlphaFoldDB" id="A0A5J9UXT9"/>
<dbReference type="EMBL" id="RWGY01000011">
    <property type="protein sequence ID" value="TVU28435.1"/>
    <property type="molecule type" value="Genomic_DNA"/>
</dbReference>
<dbReference type="Proteomes" id="UP000324897">
    <property type="component" value="Chromosome 1"/>
</dbReference>
<feature type="chain" id="PRO_5023888659" evidence="1">
    <location>
        <begin position="26"/>
        <end position="64"/>
    </location>
</feature>
<gene>
    <name evidence="2" type="ORF">EJB05_19952</name>
</gene>
<reference evidence="2 3" key="1">
    <citation type="journal article" date="2019" name="Sci. Rep.">
        <title>A high-quality genome of Eragrostis curvula grass provides insights into Poaceae evolution and supports new strategies to enhance forage quality.</title>
        <authorList>
            <person name="Carballo J."/>
            <person name="Santos B.A.C.M."/>
            <person name="Zappacosta D."/>
            <person name="Garbus I."/>
            <person name="Selva J.P."/>
            <person name="Gallo C.A."/>
            <person name="Diaz A."/>
            <person name="Albertini E."/>
            <person name="Caccamo M."/>
            <person name="Echenique V."/>
        </authorList>
    </citation>
    <scope>NUCLEOTIDE SEQUENCE [LARGE SCALE GENOMIC DNA]</scope>
    <source>
        <strain evidence="3">cv. Victoria</strain>
        <tissue evidence="2">Leaf</tissue>
    </source>
</reference>
<dbReference type="Gramene" id="TVU28435">
    <property type="protein sequence ID" value="TVU28435"/>
    <property type="gene ID" value="EJB05_19952"/>
</dbReference>
<feature type="signal peptide" evidence="1">
    <location>
        <begin position="1"/>
        <end position="25"/>
    </location>
</feature>
<proteinExistence type="predicted"/>
<protein>
    <submittedName>
        <fullName evidence="2">Uncharacterized protein</fullName>
    </submittedName>
</protein>
<evidence type="ECO:0000256" key="1">
    <source>
        <dbReference type="SAM" id="SignalP"/>
    </source>
</evidence>
<feature type="non-terminal residue" evidence="2">
    <location>
        <position position="1"/>
    </location>
</feature>
<comment type="caution">
    <text evidence="2">The sequence shown here is derived from an EMBL/GenBank/DDBJ whole genome shotgun (WGS) entry which is preliminary data.</text>
</comment>
<keyword evidence="3" id="KW-1185">Reference proteome</keyword>
<evidence type="ECO:0000313" key="2">
    <source>
        <dbReference type="EMBL" id="TVU28435.1"/>
    </source>
</evidence>
<accession>A0A5J9UXT9</accession>
<name>A0A5J9UXT9_9POAL</name>